<evidence type="ECO:0000256" key="1">
    <source>
        <dbReference type="ARBA" id="ARBA00001849"/>
    </source>
</evidence>
<evidence type="ECO:0000256" key="6">
    <source>
        <dbReference type="ARBA" id="ARBA00022839"/>
    </source>
</evidence>
<dbReference type="PANTHER" id="PTHR23355">
    <property type="entry name" value="RIBONUCLEASE"/>
    <property type="match status" value="1"/>
</dbReference>
<dbReference type="Proteomes" id="UP000321721">
    <property type="component" value="Unassembled WGS sequence"/>
</dbReference>
<dbReference type="InterPro" id="IPR012340">
    <property type="entry name" value="NA-bd_OB-fold"/>
</dbReference>
<dbReference type="SMART" id="SM00357">
    <property type="entry name" value="CSP"/>
    <property type="match status" value="2"/>
</dbReference>
<dbReference type="GO" id="GO:0006402">
    <property type="term" value="P:mRNA catabolic process"/>
    <property type="evidence" value="ECO:0007669"/>
    <property type="project" value="TreeGrafter"/>
</dbReference>
<dbReference type="InterPro" id="IPR003029">
    <property type="entry name" value="S1_domain"/>
</dbReference>
<sequence length="713" mass="81173">MTKKNSRSPKGGFKTNLIQQIITVFDKNPTKSFNYKQLSTAFGFKDISNKKLVNIILEELADQGKLKETKRGTFKLKNSKSFVEGVVDMTSRGSAYVIVEDNDNDIYISAKNTNTALHKDLVQVNVFSKKNSSKLEGEIVEVIERNKTEFVGILEKSKNFSFVIVSDQRMPVDIFIGNDKLKGANNGDKVIAKITEWPKNRNSPYGTIVEVLGRPGENDTEMHAILAEFGLPYKFPEKVEQDAKNLDLEISVKEIKNRRDFRATTTITIDPEDAKDFDDALSLKKLPNGNWEVGVHIADVSHYVKPGTDLDKEAFSRATSVYLVDRVVPMLPEVLSNQACSLRPQETKLCFSAVFELTEDAKLVNEWFGRTVIFSDRRFTYEEAQARIETSEGDFAEEVLTLDRLAKKLRKERFKHGSIAFDRIEVKFNLDNEGNPTGVYFKESKDSNKLIEEFMLLANKKVAEFIGKPEKKKEVKTFVYRIHDEPNQEKLLTLANFVKKFGYDFKVTESGMSGSINKLISDVQGKNEENLIEQLAIRTMAKAVYSSNNIGHYGLGFEYYSHFTSPIRRYPDVMVHRLLQHYLDGGTSANQKEVEAQCKHSSEMEMLSTEAERASIKYKQVQFLQDKIGEEFEGIISGVSEWGIYVEIMNGLCEGMVKMRDIDYDYYTFDPENYAAVGRSSGNVFRMGDGVNIRIMRADLLKKQLDFNLIIED</sequence>
<dbReference type="InterPro" id="IPR013223">
    <property type="entry name" value="RNase_B_OB_dom"/>
</dbReference>
<dbReference type="NCBIfam" id="TIGR02063">
    <property type="entry name" value="RNase_R"/>
    <property type="match status" value="1"/>
</dbReference>
<dbReference type="GO" id="GO:0008859">
    <property type="term" value="F:exoribonuclease II activity"/>
    <property type="evidence" value="ECO:0007669"/>
    <property type="project" value="UniProtKB-UniRule"/>
</dbReference>
<evidence type="ECO:0000256" key="8">
    <source>
        <dbReference type="HAMAP-Rule" id="MF_01895"/>
    </source>
</evidence>
<evidence type="ECO:0000313" key="11">
    <source>
        <dbReference type="Proteomes" id="UP000321721"/>
    </source>
</evidence>
<dbReference type="CDD" id="cd04471">
    <property type="entry name" value="S1_RNase_R"/>
    <property type="match status" value="1"/>
</dbReference>
<dbReference type="InterPro" id="IPR050180">
    <property type="entry name" value="RNR_Ribonuclease"/>
</dbReference>
<accession>A0A5C6RPW8</accession>
<dbReference type="InterPro" id="IPR001900">
    <property type="entry name" value="RNase_II/R"/>
</dbReference>
<dbReference type="PROSITE" id="PS01175">
    <property type="entry name" value="RIBONUCLEASE_II"/>
    <property type="match status" value="1"/>
</dbReference>
<dbReference type="PANTHER" id="PTHR23355:SF9">
    <property type="entry name" value="DIS3-LIKE EXONUCLEASE 2"/>
    <property type="match status" value="1"/>
</dbReference>
<comment type="catalytic activity">
    <reaction evidence="1 8">
        <text>Exonucleolytic cleavage in the 3'- to 5'-direction to yield nucleoside 5'-phosphates.</text>
        <dbReference type="EC" id="3.1.13.1"/>
    </reaction>
</comment>
<dbReference type="HAMAP" id="MF_01895">
    <property type="entry name" value="RNase_R"/>
    <property type="match status" value="1"/>
</dbReference>
<dbReference type="InterPro" id="IPR040476">
    <property type="entry name" value="CSD2"/>
</dbReference>
<dbReference type="SUPFAM" id="SSF50249">
    <property type="entry name" value="Nucleic acid-binding proteins"/>
    <property type="match status" value="3"/>
</dbReference>
<evidence type="ECO:0000259" key="9">
    <source>
        <dbReference type="PROSITE" id="PS50126"/>
    </source>
</evidence>
<name>A0A5C6RPW8_9FLAO</name>
<proteinExistence type="inferred from homology"/>
<dbReference type="InterPro" id="IPR011805">
    <property type="entry name" value="RNase_R"/>
</dbReference>
<gene>
    <name evidence="8 10" type="primary">rnr</name>
    <name evidence="10" type="ORF">FRY74_12185</name>
</gene>
<dbReference type="InterPro" id="IPR004476">
    <property type="entry name" value="RNase_II/RNase_R"/>
</dbReference>
<keyword evidence="6 8" id="KW-0269">Exonuclease</keyword>
<dbReference type="PROSITE" id="PS50126">
    <property type="entry name" value="S1"/>
    <property type="match status" value="1"/>
</dbReference>
<dbReference type="InterPro" id="IPR011129">
    <property type="entry name" value="CSD"/>
</dbReference>
<feature type="domain" description="S1 motif" evidence="9">
    <location>
        <begin position="629"/>
        <end position="710"/>
    </location>
</feature>
<evidence type="ECO:0000256" key="3">
    <source>
        <dbReference type="ARBA" id="ARBA00022490"/>
    </source>
</evidence>
<dbReference type="RefSeq" id="WP_147101991.1">
    <property type="nucleotide sequence ID" value="NZ_VOOS01000006.1"/>
</dbReference>
<dbReference type="SMART" id="SM00955">
    <property type="entry name" value="RNB"/>
    <property type="match status" value="1"/>
</dbReference>
<evidence type="ECO:0000256" key="5">
    <source>
        <dbReference type="ARBA" id="ARBA00022801"/>
    </source>
</evidence>
<organism evidence="10 11">
    <name type="scientific">Vicingus serpentipes</name>
    <dbReference type="NCBI Taxonomy" id="1926625"/>
    <lineage>
        <taxon>Bacteria</taxon>
        <taxon>Pseudomonadati</taxon>
        <taxon>Bacteroidota</taxon>
        <taxon>Flavobacteriia</taxon>
        <taxon>Flavobacteriales</taxon>
        <taxon>Vicingaceae</taxon>
        <taxon>Vicingus</taxon>
    </lineage>
</organism>
<dbReference type="Gene3D" id="2.40.50.140">
    <property type="entry name" value="Nucleic acid-binding proteins"/>
    <property type="match status" value="3"/>
</dbReference>
<dbReference type="AlphaFoldDB" id="A0A5C6RPW8"/>
<keyword evidence="4 8" id="KW-0540">Nuclease</keyword>
<evidence type="ECO:0000256" key="7">
    <source>
        <dbReference type="ARBA" id="ARBA00022884"/>
    </source>
</evidence>
<keyword evidence="11" id="KW-1185">Reference proteome</keyword>
<protein>
    <recommendedName>
        <fullName evidence="8">Ribonuclease R</fullName>
        <shortName evidence="8">RNase R</shortName>
        <ecNumber evidence="8">3.1.13.1</ecNumber>
    </recommendedName>
</protein>
<dbReference type="EMBL" id="VOOS01000006">
    <property type="protein sequence ID" value="TXB64004.1"/>
    <property type="molecule type" value="Genomic_DNA"/>
</dbReference>
<comment type="function">
    <text evidence="8">3'-5' exoribonuclease that releases 5'-nucleoside monophosphates and is involved in maturation of structured RNAs.</text>
</comment>
<keyword evidence="3 8" id="KW-0963">Cytoplasm</keyword>
<evidence type="ECO:0000313" key="10">
    <source>
        <dbReference type="EMBL" id="TXB64004.1"/>
    </source>
</evidence>
<dbReference type="EC" id="3.1.13.1" evidence="8"/>
<dbReference type="Pfam" id="PF17876">
    <property type="entry name" value="CSD2"/>
    <property type="match status" value="1"/>
</dbReference>
<dbReference type="Pfam" id="PF00773">
    <property type="entry name" value="RNB"/>
    <property type="match status" value="1"/>
</dbReference>
<reference evidence="10 11" key="1">
    <citation type="submission" date="2019-08" db="EMBL/GenBank/DDBJ databases">
        <title>Genome of Vicingus serpentipes NCIMB 15042.</title>
        <authorList>
            <person name="Bowman J.P."/>
        </authorList>
    </citation>
    <scope>NUCLEOTIDE SEQUENCE [LARGE SCALE GENOMIC DNA]</scope>
    <source>
        <strain evidence="10 11">NCIMB 15042</strain>
    </source>
</reference>
<dbReference type="GO" id="GO:0003723">
    <property type="term" value="F:RNA binding"/>
    <property type="evidence" value="ECO:0007669"/>
    <property type="project" value="UniProtKB-UniRule"/>
</dbReference>
<dbReference type="NCBIfam" id="TIGR00358">
    <property type="entry name" value="3_prime_RNase"/>
    <property type="match status" value="1"/>
</dbReference>
<comment type="caution">
    <text evidence="10">The sequence shown here is derived from an EMBL/GenBank/DDBJ whole genome shotgun (WGS) entry which is preliminary data.</text>
</comment>
<evidence type="ECO:0000256" key="4">
    <source>
        <dbReference type="ARBA" id="ARBA00022722"/>
    </source>
</evidence>
<dbReference type="InterPro" id="IPR022966">
    <property type="entry name" value="RNase_II/R_CS"/>
</dbReference>
<dbReference type="Pfam" id="PF08206">
    <property type="entry name" value="OB_RNB"/>
    <property type="match status" value="1"/>
</dbReference>
<comment type="similarity">
    <text evidence="8">Belongs to the RNR ribonuclease family. RNase R subfamily.</text>
</comment>
<evidence type="ECO:0000256" key="2">
    <source>
        <dbReference type="ARBA" id="ARBA00004496"/>
    </source>
</evidence>
<keyword evidence="7 8" id="KW-0694">RNA-binding</keyword>
<dbReference type="GO" id="GO:0005829">
    <property type="term" value="C:cytosol"/>
    <property type="evidence" value="ECO:0007669"/>
    <property type="project" value="TreeGrafter"/>
</dbReference>
<comment type="subcellular location">
    <subcellularLocation>
        <location evidence="2 8">Cytoplasm</location>
    </subcellularLocation>
</comment>
<dbReference type="OrthoDB" id="9764149at2"/>
<keyword evidence="5 8" id="KW-0378">Hydrolase</keyword>
<dbReference type="SMART" id="SM00316">
    <property type="entry name" value="S1"/>
    <property type="match status" value="1"/>
</dbReference>